<proteinExistence type="predicted"/>
<comment type="caution">
    <text evidence="2">The sequence shown here is derived from an EMBL/GenBank/DDBJ whole genome shotgun (WGS) entry which is preliminary data.</text>
</comment>
<dbReference type="AlphaFoldDB" id="A0A7J7KLP4"/>
<dbReference type="EMBL" id="VXIV02000377">
    <property type="protein sequence ID" value="KAF6038676.1"/>
    <property type="molecule type" value="Genomic_DNA"/>
</dbReference>
<sequence>MALQVLVGLLGALVLASATRNDPCLPGNHATLDQPDRSTAISIGSANHSRSDETLSKGWYVFTSGAGGEIPTSPPKVGDCSSIQPIWLNGESACLVRVTM</sequence>
<feature type="chain" id="PRO_5029565394" evidence="1">
    <location>
        <begin position="19"/>
        <end position="100"/>
    </location>
</feature>
<organism evidence="2 3">
    <name type="scientific">Bugula neritina</name>
    <name type="common">Brown bryozoan</name>
    <name type="synonym">Sertularia neritina</name>
    <dbReference type="NCBI Taxonomy" id="10212"/>
    <lineage>
        <taxon>Eukaryota</taxon>
        <taxon>Metazoa</taxon>
        <taxon>Spiralia</taxon>
        <taxon>Lophotrochozoa</taxon>
        <taxon>Bryozoa</taxon>
        <taxon>Gymnolaemata</taxon>
        <taxon>Cheilostomatida</taxon>
        <taxon>Flustrina</taxon>
        <taxon>Buguloidea</taxon>
        <taxon>Bugulidae</taxon>
        <taxon>Bugula</taxon>
    </lineage>
</organism>
<evidence type="ECO:0000313" key="3">
    <source>
        <dbReference type="Proteomes" id="UP000593567"/>
    </source>
</evidence>
<evidence type="ECO:0000313" key="2">
    <source>
        <dbReference type="EMBL" id="KAF6038676.1"/>
    </source>
</evidence>
<dbReference type="OrthoDB" id="10043005at2759"/>
<evidence type="ECO:0000256" key="1">
    <source>
        <dbReference type="SAM" id="SignalP"/>
    </source>
</evidence>
<accession>A0A7J7KLP4</accession>
<gene>
    <name evidence="2" type="ORF">EB796_003005</name>
</gene>
<dbReference type="Proteomes" id="UP000593567">
    <property type="component" value="Unassembled WGS sequence"/>
</dbReference>
<keyword evidence="3" id="KW-1185">Reference proteome</keyword>
<keyword evidence="1" id="KW-0732">Signal</keyword>
<feature type="signal peptide" evidence="1">
    <location>
        <begin position="1"/>
        <end position="18"/>
    </location>
</feature>
<protein>
    <submittedName>
        <fullName evidence="2">Uncharacterized protein</fullName>
    </submittedName>
</protein>
<reference evidence="2" key="1">
    <citation type="submission" date="2020-06" db="EMBL/GenBank/DDBJ databases">
        <title>Draft genome of Bugula neritina, a colonial animal packing powerful symbionts and potential medicines.</title>
        <authorList>
            <person name="Rayko M."/>
        </authorList>
    </citation>
    <scope>NUCLEOTIDE SEQUENCE [LARGE SCALE GENOMIC DNA]</scope>
    <source>
        <strain evidence="2">Kwan_BN1</strain>
    </source>
</reference>
<name>A0A7J7KLP4_BUGNE</name>